<proteinExistence type="inferred from homology"/>
<dbReference type="OMA" id="GKMKVYH"/>
<evidence type="ECO:0000256" key="7">
    <source>
        <dbReference type="SAM" id="MobiDB-lite"/>
    </source>
</evidence>
<feature type="domain" description="Methyltransferase type 11" evidence="8">
    <location>
        <begin position="53"/>
        <end position="158"/>
    </location>
</feature>
<dbReference type="AlphaFoldDB" id="A0A401NUH0"/>
<evidence type="ECO:0000256" key="1">
    <source>
        <dbReference type="ARBA" id="ARBA00008361"/>
    </source>
</evidence>
<dbReference type="NCBIfam" id="NF037959">
    <property type="entry name" value="MFS_SpdSyn"/>
    <property type="match status" value="1"/>
</dbReference>
<name>A0A401NUH0_SCYTO</name>
<keyword evidence="3" id="KW-0808">Transferase</keyword>
<keyword evidence="10" id="KW-1185">Reference proteome</keyword>
<sequence length="700" mass="78831">MNLLPKSSKEFSSAEYWETFFKKRGACAFEWYGTYVDHCAVLHKYIKPKDKVLVVGCGNSELSEQMYDVGYHGITNIDISEVVIDQMKERNATRRPTMAFMKMDMMQMEFGDLQFQVVLDKGTLDAVMTDESDGSLHKVDRMFAEIGRVLQVGGRFVCISLAQEHIAKKAMSHFLQQGWPVRIHTVEEQSTVNRQSIMPVFIFIFTKFKEIPGADHKILEMFTEEQDKPLRLDSVEQLLEAVKGRQQYALLRNHLTKNSSSGENVSLTLCDSVSGKSRYTFYIVDLPIVKAPRTNHFAIFIVPQGRETEWLFGSDEGRRQLGKSAEFKRLLVVGLHRDQFYESMEAIQSELSGKVMELAPSGLPPNQQVPFLSVGGDIGVRTVQCRGTSDMSGEYVIEDVKGEDGNYFRHLVFLSNVNVVQSEAKLFLHTVSKSVTSQKKTKKEKRRGRPCSETNKASNPIAGQAVDKSYLCCDHHRAMIAGLVLLNKKGGLLADTPFSLLVVGLGGGSLPTFIHDYFSKSTVDAIEIDPVMLEVAATWFEFSQDERMKVILADGLNYIRTVADSGNGAYDVIMFDVDSKDTTLGMSCPPPAFVDDPFLQKVRNLLAPQGLFILNLVCRDSTLKEKVMKAIKGVFPLIYLQKIEGEINEILYCQLTVELKTRSKDLLEAGQILENTLKKHGRYWDQTYNLAEMLKTITIV</sequence>
<dbReference type="GO" id="GO:0005737">
    <property type="term" value="C:cytoplasm"/>
    <property type="evidence" value="ECO:0007669"/>
    <property type="project" value="UniProtKB-ARBA"/>
</dbReference>
<comment type="similarity">
    <text evidence="1">Belongs to the methyltransferase superfamily.</text>
</comment>
<dbReference type="PANTHER" id="PTHR12176">
    <property type="entry name" value="SAM-DEPENDENT METHYLTRANSFERASE SUPERFAMILY PROTEIN"/>
    <property type="match status" value="1"/>
</dbReference>
<reference evidence="9 10" key="1">
    <citation type="journal article" date="2018" name="Nat. Ecol. Evol.">
        <title>Shark genomes provide insights into elasmobranch evolution and the origin of vertebrates.</title>
        <authorList>
            <person name="Hara Y"/>
            <person name="Yamaguchi K"/>
            <person name="Onimaru K"/>
            <person name="Kadota M"/>
            <person name="Koyanagi M"/>
            <person name="Keeley SD"/>
            <person name="Tatsumi K"/>
            <person name="Tanaka K"/>
            <person name="Motone F"/>
            <person name="Kageyama Y"/>
            <person name="Nozu R"/>
            <person name="Adachi N"/>
            <person name="Nishimura O"/>
            <person name="Nakagawa R"/>
            <person name="Tanegashima C"/>
            <person name="Kiyatake I"/>
            <person name="Matsumoto R"/>
            <person name="Murakumo K"/>
            <person name="Nishida K"/>
            <person name="Terakita A"/>
            <person name="Kuratani S"/>
            <person name="Sato K"/>
            <person name="Hyodo S Kuraku.S."/>
        </authorList>
    </citation>
    <scope>NUCLEOTIDE SEQUENCE [LARGE SCALE GENOMIC DNA]</scope>
</reference>
<dbReference type="CDD" id="cd02440">
    <property type="entry name" value="AdoMet_MTases"/>
    <property type="match status" value="2"/>
</dbReference>
<evidence type="ECO:0000313" key="10">
    <source>
        <dbReference type="Proteomes" id="UP000288216"/>
    </source>
</evidence>
<gene>
    <name evidence="9" type="ORF">scyTo_0009825</name>
</gene>
<dbReference type="OrthoDB" id="411785at2759"/>
<keyword evidence="4" id="KW-0511">Multifunctional enzyme</keyword>
<evidence type="ECO:0000256" key="2">
    <source>
        <dbReference type="ARBA" id="ARBA00022603"/>
    </source>
</evidence>
<keyword evidence="2" id="KW-0489">Methyltransferase</keyword>
<dbReference type="GO" id="GO:0032259">
    <property type="term" value="P:methylation"/>
    <property type="evidence" value="ECO:0007669"/>
    <property type="project" value="UniProtKB-KW"/>
</dbReference>
<dbReference type="Pfam" id="PF01564">
    <property type="entry name" value="Spermine_synth"/>
    <property type="match status" value="1"/>
</dbReference>
<dbReference type="GO" id="GO:0008168">
    <property type="term" value="F:methyltransferase activity"/>
    <property type="evidence" value="ECO:0007669"/>
    <property type="project" value="UniProtKB-KW"/>
</dbReference>
<dbReference type="InterPro" id="IPR013216">
    <property type="entry name" value="Methyltransf_11"/>
</dbReference>
<comment type="caution">
    <text evidence="9">The sequence shown here is derived from an EMBL/GenBank/DDBJ whole genome shotgun (WGS) entry which is preliminary data.</text>
</comment>
<dbReference type="Proteomes" id="UP000288216">
    <property type="component" value="Unassembled WGS sequence"/>
</dbReference>
<dbReference type="STRING" id="75743.A0A401NUH0"/>
<dbReference type="SUPFAM" id="SSF53335">
    <property type="entry name" value="S-adenosyl-L-methionine-dependent methyltransferases"/>
    <property type="match status" value="2"/>
</dbReference>
<dbReference type="PANTHER" id="PTHR12176:SF78">
    <property type="entry name" value="EEF1A LYSINE AND N-TERMINAL METHYLTRANSFERASE"/>
    <property type="match status" value="1"/>
</dbReference>
<dbReference type="Pfam" id="PF08241">
    <property type="entry name" value="Methyltransf_11"/>
    <property type="match status" value="1"/>
</dbReference>
<evidence type="ECO:0000256" key="3">
    <source>
        <dbReference type="ARBA" id="ARBA00022679"/>
    </source>
</evidence>
<evidence type="ECO:0000313" key="9">
    <source>
        <dbReference type="EMBL" id="GCB64538.1"/>
    </source>
</evidence>
<dbReference type="FunFam" id="3.40.50.150:FF:000110">
    <property type="entry name" value="methyltransferase-like protein 13 isoform X1"/>
    <property type="match status" value="1"/>
</dbReference>
<evidence type="ECO:0000256" key="5">
    <source>
        <dbReference type="ARBA" id="ARBA00071300"/>
    </source>
</evidence>
<dbReference type="InterPro" id="IPR029063">
    <property type="entry name" value="SAM-dependent_MTases_sf"/>
</dbReference>
<dbReference type="EMBL" id="BFAA01004113">
    <property type="protein sequence ID" value="GCB64538.1"/>
    <property type="molecule type" value="Genomic_DNA"/>
</dbReference>
<evidence type="ECO:0000256" key="4">
    <source>
        <dbReference type="ARBA" id="ARBA00023268"/>
    </source>
</evidence>
<feature type="compositionally biased region" description="Basic residues" evidence="7">
    <location>
        <begin position="439"/>
        <end position="449"/>
    </location>
</feature>
<feature type="region of interest" description="Disordered" evidence="7">
    <location>
        <begin position="438"/>
        <end position="458"/>
    </location>
</feature>
<evidence type="ECO:0000256" key="6">
    <source>
        <dbReference type="ARBA" id="ARBA00081503"/>
    </source>
</evidence>
<accession>A0A401NUH0</accession>
<dbReference type="Gene3D" id="3.40.50.150">
    <property type="entry name" value="Vaccinia Virus protein VP39"/>
    <property type="match status" value="2"/>
</dbReference>
<dbReference type="InterPro" id="IPR051419">
    <property type="entry name" value="Lys/N-term_MeTrsfase_sf"/>
</dbReference>
<evidence type="ECO:0000259" key="8">
    <source>
        <dbReference type="Pfam" id="PF08241"/>
    </source>
</evidence>
<organism evidence="9 10">
    <name type="scientific">Scyliorhinus torazame</name>
    <name type="common">Cloudy catshark</name>
    <name type="synonym">Catulus torazame</name>
    <dbReference type="NCBI Taxonomy" id="75743"/>
    <lineage>
        <taxon>Eukaryota</taxon>
        <taxon>Metazoa</taxon>
        <taxon>Chordata</taxon>
        <taxon>Craniata</taxon>
        <taxon>Vertebrata</taxon>
        <taxon>Chondrichthyes</taxon>
        <taxon>Elasmobranchii</taxon>
        <taxon>Galeomorphii</taxon>
        <taxon>Galeoidea</taxon>
        <taxon>Carcharhiniformes</taxon>
        <taxon>Scyliorhinidae</taxon>
        <taxon>Scyliorhinus</taxon>
    </lineage>
</organism>
<protein>
    <recommendedName>
        <fullName evidence="5">eEF1A lysine and N-terminal methyltransferase</fullName>
    </recommendedName>
    <alternativeName>
        <fullName evidence="6">Methyltransferase-like protein 13</fullName>
    </alternativeName>
</protein>
<dbReference type="FunFam" id="3.40.50.150:FF:000150">
    <property type="entry name" value="methyltransferase-like protein 13 isoform X1"/>
    <property type="match status" value="1"/>
</dbReference>